<dbReference type="EMBL" id="BTCL01000005">
    <property type="protein sequence ID" value="GMK44761.1"/>
    <property type="molecule type" value="Genomic_DNA"/>
</dbReference>
<evidence type="ECO:0000313" key="1">
    <source>
        <dbReference type="EMBL" id="GMK44761.1"/>
    </source>
</evidence>
<organism evidence="1 2">
    <name type="scientific">Paenibacillus glycanilyticus</name>
    <dbReference type="NCBI Taxonomy" id="126569"/>
    <lineage>
        <taxon>Bacteria</taxon>
        <taxon>Bacillati</taxon>
        <taxon>Bacillota</taxon>
        <taxon>Bacilli</taxon>
        <taxon>Bacillales</taxon>
        <taxon>Paenibacillaceae</taxon>
        <taxon>Paenibacillus</taxon>
    </lineage>
</organism>
<dbReference type="InterPro" id="IPR032710">
    <property type="entry name" value="NTF2-like_dom_sf"/>
</dbReference>
<proteinExistence type="predicted"/>
<gene>
    <name evidence="1" type="ORF">PghCCS26_18890</name>
</gene>
<reference evidence="1 2" key="1">
    <citation type="submission" date="2023-05" db="EMBL/GenBank/DDBJ databases">
        <title>Draft genome of Paenibacillus sp. CCS26.</title>
        <authorList>
            <person name="Akita H."/>
            <person name="Shinto Y."/>
            <person name="Kimura Z."/>
        </authorList>
    </citation>
    <scope>NUCLEOTIDE SEQUENCE [LARGE SCALE GENOMIC DNA]</scope>
    <source>
        <strain evidence="1 2">CCS26</strain>
    </source>
</reference>
<accession>A0ABQ6NI18</accession>
<evidence type="ECO:0000313" key="2">
    <source>
        <dbReference type="Proteomes" id="UP001285921"/>
    </source>
</evidence>
<sequence>MRMQAAETGNSSALVDMLAHDAVFVTDGGGKARAAINPIEGSERIAAFFIGNARKGTMGDSFLPVDVSALSLSRTASRPWSWYSVGTWKSAFRTFLLF</sequence>
<keyword evidence="2" id="KW-1185">Reference proteome</keyword>
<protein>
    <submittedName>
        <fullName evidence="1">Uncharacterized protein</fullName>
    </submittedName>
</protein>
<dbReference type="Proteomes" id="UP001285921">
    <property type="component" value="Unassembled WGS sequence"/>
</dbReference>
<dbReference type="SUPFAM" id="SSF54427">
    <property type="entry name" value="NTF2-like"/>
    <property type="match status" value="1"/>
</dbReference>
<name>A0ABQ6NI18_9BACL</name>
<comment type="caution">
    <text evidence="1">The sequence shown here is derived from an EMBL/GenBank/DDBJ whole genome shotgun (WGS) entry which is preliminary data.</text>
</comment>